<feature type="transmembrane region" description="Helical" evidence="1">
    <location>
        <begin position="347"/>
        <end position="369"/>
    </location>
</feature>
<gene>
    <name evidence="3" type="ORF">NBR_LOCUS18290</name>
</gene>
<reference evidence="5" key="1">
    <citation type="submission" date="2016-04" db="UniProtKB">
        <authorList>
            <consortium name="WormBaseParasite"/>
        </authorList>
    </citation>
    <scope>IDENTIFICATION</scope>
</reference>
<protein>
    <submittedName>
        <fullName evidence="5">7TM_GPCR_Srx domain-containing protein</fullName>
    </submittedName>
</protein>
<feature type="transmembrane region" description="Helical" evidence="1">
    <location>
        <begin position="12"/>
        <end position="36"/>
    </location>
</feature>
<keyword evidence="1" id="KW-0812">Transmembrane</keyword>
<proteinExistence type="predicted"/>
<keyword evidence="1" id="KW-0472">Membrane</keyword>
<feature type="transmembrane region" description="Helical" evidence="1">
    <location>
        <begin position="247"/>
        <end position="270"/>
    </location>
</feature>
<dbReference type="SUPFAM" id="SSF81321">
    <property type="entry name" value="Family A G protein-coupled receptor-like"/>
    <property type="match status" value="2"/>
</dbReference>
<dbReference type="InterPro" id="IPR019430">
    <property type="entry name" value="7TM_GPCR_serpentine_rcpt_Srx"/>
</dbReference>
<dbReference type="PANTHER" id="PTHR22718">
    <property type="entry name" value="SERPENTINE RECEPTOR, CLASS X"/>
    <property type="match status" value="1"/>
</dbReference>
<feature type="transmembrane region" description="Helical" evidence="1">
    <location>
        <begin position="381"/>
        <end position="404"/>
    </location>
</feature>
<accession>A0A158R3H2</accession>
<name>A0A158R3H2_NIPBR</name>
<feature type="transmembrane region" description="Helical" evidence="1">
    <location>
        <begin position="93"/>
        <end position="122"/>
    </location>
</feature>
<evidence type="ECO:0000313" key="5">
    <source>
        <dbReference type="WBParaSite" id="NBR_0001828901-mRNA-1"/>
    </source>
</evidence>
<dbReference type="WBParaSite" id="NBR_0001828901-mRNA-1">
    <property type="protein sequence ID" value="NBR_0001828901-mRNA-1"/>
    <property type="gene ID" value="NBR_0001828901"/>
</dbReference>
<dbReference type="AlphaFoldDB" id="A0A158R3H2"/>
<reference evidence="3 4" key="2">
    <citation type="submission" date="2018-11" db="EMBL/GenBank/DDBJ databases">
        <authorList>
            <consortium name="Pathogen Informatics"/>
        </authorList>
    </citation>
    <scope>NUCLEOTIDE SEQUENCE [LARGE SCALE GENOMIC DNA]</scope>
</reference>
<evidence type="ECO:0000256" key="1">
    <source>
        <dbReference type="SAM" id="Phobius"/>
    </source>
</evidence>
<feature type="transmembrane region" description="Helical" evidence="1">
    <location>
        <begin position="48"/>
        <end position="73"/>
    </location>
</feature>
<organism evidence="5">
    <name type="scientific">Nippostrongylus brasiliensis</name>
    <name type="common">Rat hookworm</name>
    <dbReference type="NCBI Taxonomy" id="27835"/>
    <lineage>
        <taxon>Eukaryota</taxon>
        <taxon>Metazoa</taxon>
        <taxon>Ecdysozoa</taxon>
        <taxon>Nematoda</taxon>
        <taxon>Chromadorea</taxon>
        <taxon>Rhabditida</taxon>
        <taxon>Rhabditina</taxon>
        <taxon>Rhabditomorpha</taxon>
        <taxon>Strongyloidea</taxon>
        <taxon>Heligmosomidae</taxon>
        <taxon>Nippostrongylus</taxon>
    </lineage>
</organism>
<feature type="transmembrane region" description="Helical" evidence="1">
    <location>
        <begin position="416"/>
        <end position="439"/>
    </location>
</feature>
<dbReference type="Gene3D" id="1.20.1070.10">
    <property type="entry name" value="Rhodopsin 7-helix transmembrane proteins"/>
    <property type="match status" value="2"/>
</dbReference>
<dbReference type="Proteomes" id="UP000271162">
    <property type="component" value="Unassembled WGS sequence"/>
</dbReference>
<feature type="transmembrane region" description="Helical" evidence="1">
    <location>
        <begin position="215"/>
        <end position="235"/>
    </location>
</feature>
<dbReference type="PANTHER" id="PTHR22718:SF25">
    <property type="entry name" value="G-PROTEIN COUPLED RECEPTORS FAMILY 1 PROFILE DOMAIN-CONTAINING PROTEIN"/>
    <property type="match status" value="1"/>
</dbReference>
<feature type="domain" description="7TM GPCR serpentine receptor class x (Srx)" evidence="2">
    <location>
        <begin position="22"/>
        <end position="192"/>
    </location>
</feature>
<sequence length="477" mass="54418">MENVEATLKIRILGAFLILIPTVIGLLLHVLLATSLFTGWKKFRENGFYVITVQLQLCDVCALLLDVYIAFPLTLTGVQYMGDNVPLYYGPLFFQGIAFNGIFALSFFLSANRFLLFIYPALHNRLFTTLGTRIMSLVVWIHAFVVVGLSNVFGCVKQFSKDDFYFWCNCSNRVPGKLHYMDLMNYESYAIVCGMIVIGKVAMEALQPIRIVSSVLLLIAILVGLALQVVLAFVMRKGWKEFSENSFYIVTLQMMICNVFGLLVNLYITFPLILTGVQYMGNSIPLYDVPLFFDGVSFNGLLMFSLFLTANRFLLFVFPRLNNFYFSYNCTGGNSSTRFSYLDFMQLHSYVVICAITVMYAAIYIKIRWSSLTRKVVRREFMYLIQAVLMCGLMAVEIFLFTFLPMLHLRGYNQLYLSLLLDLIGILNYLVTPLILFLFNGEIRRQLASLLSSYRLFAGWVSSPVTKIKSSAMFHTS</sequence>
<dbReference type="EMBL" id="UYSL01023305">
    <property type="protein sequence ID" value="VDL82011.1"/>
    <property type="molecule type" value="Genomic_DNA"/>
</dbReference>
<feature type="transmembrane region" description="Helical" evidence="1">
    <location>
        <begin position="291"/>
        <end position="318"/>
    </location>
</feature>
<evidence type="ECO:0000313" key="4">
    <source>
        <dbReference type="Proteomes" id="UP000271162"/>
    </source>
</evidence>
<dbReference type="Pfam" id="PF10328">
    <property type="entry name" value="7TM_GPCR_Srx"/>
    <property type="match status" value="1"/>
</dbReference>
<evidence type="ECO:0000259" key="2">
    <source>
        <dbReference type="Pfam" id="PF10328"/>
    </source>
</evidence>
<feature type="transmembrane region" description="Helical" evidence="1">
    <location>
        <begin position="134"/>
        <end position="153"/>
    </location>
</feature>
<keyword evidence="4" id="KW-1185">Reference proteome</keyword>
<evidence type="ECO:0000313" key="3">
    <source>
        <dbReference type="EMBL" id="VDL82011.1"/>
    </source>
</evidence>
<feature type="transmembrane region" description="Helical" evidence="1">
    <location>
        <begin position="186"/>
        <end position="203"/>
    </location>
</feature>
<keyword evidence="1" id="KW-1133">Transmembrane helix</keyword>